<dbReference type="SUPFAM" id="SSF54534">
    <property type="entry name" value="FKBP-like"/>
    <property type="match status" value="1"/>
</dbReference>
<evidence type="ECO:0000256" key="11">
    <source>
        <dbReference type="SAM" id="SignalP"/>
    </source>
</evidence>
<organism evidence="14 15">
    <name type="scientific">Acanthaster planci</name>
    <name type="common">Crown-of-thorns starfish</name>
    <dbReference type="NCBI Taxonomy" id="133434"/>
    <lineage>
        <taxon>Eukaryota</taxon>
        <taxon>Metazoa</taxon>
        <taxon>Echinodermata</taxon>
        <taxon>Eleutherozoa</taxon>
        <taxon>Asterozoa</taxon>
        <taxon>Asteroidea</taxon>
        <taxon>Valvatacea</taxon>
        <taxon>Valvatida</taxon>
        <taxon>Acanthasteridae</taxon>
        <taxon>Acanthaster</taxon>
    </lineage>
</organism>
<keyword evidence="3 11" id="KW-0732">Signal</keyword>
<keyword evidence="9 10" id="KW-0413">Isomerase</keyword>
<dbReference type="PANTHER" id="PTHR46222">
    <property type="entry name" value="PEPTIDYL-PROLYL CIS-TRANS ISOMERASE FKBP7/14"/>
    <property type="match status" value="1"/>
</dbReference>
<dbReference type="Gene3D" id="3.10.50.40">
    <property type="match status" value="1"/>
</dbReference>
<name>A0A8B7XF37_ACAPL</name>
<evidence type="ECO:0000313" key="14">
    <source>
        <dbReference type="Proteomes" id="UP000694845"/>
    </source>
</evidence>
<feature type="domain" description="PPIase FKBP-type" evidence="12">
    <location>
        <begin position="72"/>
        <end position="169"/>
    </location>
</feature>
<dbReference type="PANTHER" id="PTHR46222:SF3">
    <property type="entry name" value="PEPTIDYLPROLYL ISOMERASE"/>
    <property type="match status" value="1"/>
</dbReference>
<keyword evidence="5" id="KW-0256">Endoplasmic reticulum</keyword>
<dbReference type="Gene3D" id="1.10.238.10">
    <property type="entry name" value="EF-hand"/>
    <property type="match status" value="1"/>
</dbReference>
<dbReference type="InterPro" id="IPR046357">
    <property type="entry name" value="PPIase_dom_sf"/>
</dbReference>
<sequence>MMKKSVSLLLDFAIILLIGLTSSADVMDEGEGAGGDAVPPKNSFPDLPEFKEGVTVTVLDRVGECPRMAFPGDWLELEFVAKQMSDDGETYEEFDSSYSKERPLFLAVSDNEKLPGLTEGLRNVCVGEKRQIIIQAESPLMQVDPKSAGLEQPKTDRPAVYEVKVRSILDQEPVNLFTKMDLDNNNQLSREELKSFFAKQAPEGMTEDDMHQVIEGLMRMHDLDTNDHLSEAEFPTPHQHTEL</sequence>
<dbReference type="GeneID" id="110973125"/>
<keyword evidence="6" id="KW-0106">Calcium</keyword>
<evidence type="ECO:0000259" key="12">
    <source>
        <dbReference type="PROSITE" id="PS50059"/>
    </source>
</evidence>
<evidence type="ECO:0000256" key="7">
    <source>
        <dbReference type="ARBA" id="ARBA00023110"/>
    </source>
</evidence>
<dbReference type="GO" id="GO:0005509">
    <property type="term" value="F:calcium ion binding"/>
    <property type="evidence" value="ECO:0007669"/>
    <property type="project" value="InterPro"/>
</dbReference>
<evidence type="ECO:0000256" key="10">
    <source>
        <dbReference type="PROSITE-ProRule" id="PRU00277"/>
    </source>
</evidence>
<dbReference type="InterPro" id="IPR011992">
    <property type="entry name" value="EF-hand-dom_pair"/>
</dbReference>
<dbReference type="EC" id="5.2.1.8" evidence="2 10"/>
<evidence type="ECO:0000256" key="6">
    <source>
        <dbReference type="ARBA" id="ARBA00022837"/>
    </source>
</evidence>
<dbReference type="Pfam" id="PF00254">
    <property type="entry name" value="FKBP_C"/>
    <property type="match status" value="1"/>
</dbReference>
<evidence type="ECO:0000256" key="8">
    <source>
        <dbReference type="ARBA" id="ARBA00023180"/>
    </source>
</evidence>
<dbReference type="OrthoDB" id="1902587at2759"/>
<dbReference type="RefSeq" id="XP_022079363.1">
    <property type="nucleotide sequence ID" value="XM_022223671.1"/>
</dbReference>
<dbReference type="PROSITE" id="PS50222">
    <property type="entry name" value="EF_HAND_2"/>
    <property type="match status" value="1"/>
</dbReference>
<feature type="domain" description="EF-hand" evidence="13">
    <location>
        <begin position="168"/>
        <end position="203"/>
    </location>
</feature>
<protein>
    <recommendedName>
        <fullName evidence="2 10">peptidylprolyl isomerase</fullName>
        <ecNumber evidence="2 10">5.2.1.8</ecNumber>
    </recommendedName>
</protein>
<accession>A0A8B7XF37</accession>
<proteinExistence type="predicted"/>
<dbReference type="GO" id="GO:0005783">
    <property type="term" value="C:endoplasmic reticulum"/>
    <property type="evidence" value="ECO:0007669"/>
    <property type="project" value="UniProtKB-ARBA"/>
</dbReference>
<reference evidence="15" key="1">
    <citation type="submission" date="2025-08" db="UniProtKB">
        <authorList>
            <consortium name="RefSeq"/>
        </authorList>
    </citation>
    <scope>IDENTIFICATION</scope>
</reference>
<gene>
    <name evidence="15" type="primary">LOC110973125</name>
</gene>
<dbReference type="PROSITE" id="PS00018">
    <property type="entry name" value="EF_HAND_1"/>
    <property type="match status" value="1"/>
</dbReference>
<evidence type="ECO:0000256" key="4">
    <source>
        <dbReference type="ARBA" id="ARBA00022737"/>
    </source>
</evidence>
<evidence type="ECO:0000313" key="15">
    <source>
        <dbReference type="RefSeq" id="XP_022079363.1"/>
    </source>
</evidence>
<evidence type="ECO:0000256" key="3">
    <source>
        <dbReference type="ARBA" id="ARBA00022729"/>
    </source>
</evidence>
<dbReference type="InterPro" id="IPR052273">
    <property type="entry name" value="PPIase_FKBP"/>
</dbReference>
<evidence type="ECO:0000259" key="13">
    <source>
        <dbReference type="PROSITE" id="PS50222"/>
    </source>
</evidence>
<dbReference type="SUPFAM" id="SSF47473">
    <property type="entry name" value="EF-hand"/>
    <property type="match status" value="1"/>
</dbReference>
<dbReference type="GO" id="GO:0003755">
    <property type="term" value="F:peptidyl-prolyl cis-trans isomerase activity"/>
    <property type="evidence" value="ECO:0007669"/>
    <property type="project" value="UniProtKB-KW"/>
</dbReference>
<dbReference type="Proteomes" id="UP000694845">
    <property type="component" value="Unplaced"/>
</dbReference>
<evidence type="ECO:0000256" key="2">
    <source>
        <dbReference type="ARBA" id="ARBA00013194"/>
    </source>
</evidence>
<feature type="signal peptide" evidence="11">
    <location>
        <begin position="1"/>
        <end position="23"/>
    </location>
</feature>
<keyword evidence="4" id="KW-0677">Repeat</keyword>
<dbReference type="PROSITE" id="PS50059">
    <property type="entry name" value="FKBP_PPIASE"/>
    <property type="match status" value="1"/>
</dbReference>
<dbReference type="InterPro" id="IPR001179">
    <property type="entry name" value="PPIase_FKBP_dom"/>
</dbReference>
<dbReference type="InterPro" id="IPR018247">
    <property type="entry name" value="EF_Hand_1_Ca_BS"/>
</dbReference>
<keyword evidence="7 10" id="KW-0697">Rotamase</keyword>
<feature type="chain" id="PRO_5034794130" description="peptidylprolyl isomerase" evidence="11">
    <location>
        <begin position="24"/>
        <end position="243"/>
    </location>
</feature>
<keyword evidence="14" id="KW-1185">Reference proteome</keyword>
<dbReference type="InterPro" id="IPR002048">
    <property type="entry name" value="EF_hand_dom"/>
</dbReference>
<evidence type="ECO:0000256" key="5">
    <source>
        <dbReference type="ARBA" id="ARBA00022824"/>
    </source>
</evidence>
<evidence type="ECO:0000256" key="1">
    <source>
        <dbReference type="ARBA" id="ARBA00000971"/>
    </source>
</evidence>
<keyword evidence="8" id="KW-0325">Glycoprotein</keyword>
<dbReference type="AlphaFoldDB" id="A0A8B7XF37"/>
<comment type="catalytic activity">
    <reaction evidence="1 10">
        <text>[protein]-peptidylproline (omega=180) = [protein]-peptidylproline (omega=0)</text>
        <dbReference type="Rhea" id="RHEA:16237"/>
        <dbReference type="Rhea" id="RHEA-COMP:10747"/>
        <dbReference type="Rhea" id="RHEA-COMP:10748"/>
        <dbReference type="ChEBI" id="CHEBI:83833"/>
        <dbReference type="ChEBI" id="CHEBI:83834"/>
        <dbReference type="EC" id="5.2.1.8"/>
    </reaction>
</comment>
<dbReference type="KEGG" id="aplc:110973125"/>
<evidence type="ECO:0000256" key="9">
    <source>
        <dbReference type="ARBA" id="ARBA00023235"/>
    </source>
</evidence>